<evidence type="ECO:0000313" key="4">
    <source>
        <dbReference type="EMBL" id="KAJ6804999.1"/>
    </source>
</evidence>
<dbReference type="PANTHER" id="PTHR13833">
    <property type="match status" value="1"/>
</dbReference>
<protein>
    <recommendedName>
        <fullName evidence="6">NHL repeat-containing protein</fullName>
    </recommendedName>
</protein>
<dbReference type="InterPro" id="IPR001258">
    <property type="entry name" value="NHL_repeat"/>
</dbReference>
<evidence type="ECO:0000313" key="5">
    <source>
        <dbReference type="Proteomes" id="UP001140949"/>
    </source>
</evidence>
<evidence type="ECO:0000256" key="3">
    <source>
        <dbReference type="SAM" id="SignalP"/>
    </source>
</evidence>
<organism evidence="4 5">
    <name type="scientific">Iris pallida</name>
    <name type="common">Sweet iris</name>
    <dbReference type="NCBI Taxonomy" id="29817"/>
    <lineage>
        <taxon>Eukaryota</taxon>
        <taxon>Viridiplantae</taxon>
        <taxon>Streptophyta</taxon>
        <taxon>Embryophyta</taxon>
        <taxon>Tracheophyta</taxon>
        <taxon>Spermatophyta</taxon>
        <taxon>Magnoliopsida</taxon>
        <taxon>Liliopsida</taxon>
        <taxon>Asparagales</taxon>
        <taxon>Iridaceae</taxon>
        <taxon>Iridoideae</taxon>
        <taxon>Irideae</taxon>
        <taxon>Iris</taxon>
    </lineage>
</organism>
<evidence type="ECO:0000256" key="2">
    <source>
        <dbReference type="SAM" id="MobiDB-lite"/>
    </source>
</evidence>
<keyword evidence="3" id="KW-0732">Signal</keyword>
<evidence type="ECO:0000256" key="1">
    <source>
        <dbReference type="ARBA" id="ARBA00022737"/>
    </source>
</evidence>
<accession>A0AAX6EM48</accession>
<dbReference type="PANTHER" id="PTHR13833:SF73">
    <property type="entry name" value="NHL DOMAIN-CONTAINING PROTEIN"/>
    <property type="match status" value="1"/>
</dbReference>
<dbReference type="AlphaFoldDB" id="A0AAX6EM48"/>
<proteinExistence type="predicted"/>
<dbReference type="InterPro" id="IPR011042">
    <property type="entry name" value="6-blade_b-propeller_TolB-like"/>
</dbReference>
<feature type="region of interest" description="Disordered" evidence="2">
    <location>
        <begin position="358"/>
        <end position="484"/>
    </location>
</feature>
<sequence length="484" mass="52982">MNRSILLLFLSIAISLPLHSQVEAASSPTGAIVKHLSSVLKWTRSSSSSPKAPRTEGDSLQFENGYFVETLVEGNKLGVVPYTVRVSSQGGDLFAVDSLNNNIVKITPPLSQYSRARLVAGSFQGYSGHVDGKPSDARFHRPKGVTMDDKGNIYVADTTNLAIRKIGETGVTTIAGGKSNVAGYRDGPSEDAMFSTDFDVLYVASTCSLLVVDRGNAALRQISLQQEDCDQQYNSISTSDIVMVFGAVLAGYFSCLLQHGFGSSFHPKVKQAFETTDEDHTPSEKSSLIVESLKEEEGAGWPSFGRLLSDLLKFSMEALGNVFLNLIPQSFRIGRSKEGLTPLKDNLVMPEDNVEPPLVQKQMSSTPISETHHAPNISNDPPPRPQKTTKTPKYKDPSLSGKHRSSKKQDYSEFYGPGEGPQLGSKSQKDRVRHRHRDKSGEASFGAVGSEPKPVEKKSMDYSDAKFDHYNIRSKYGADPTYRY</sequence>
<keyword evidence="1" id="KW-0677">Repeat</keyword>
<gene>
    <name evidence="4" type="ORF">M6B38_181420</name>
</gene>
<reference evidence="4" key="2">
    <citation type="submission" date="2023-04" db="EMBL/GenBank/DDBJ databases">
        <authorList>
            <person name="Bruccoleri R.E."/>
            <person name="Oakeley E.J."/>
            <person name="Faust A.-M."/>
            <person name="Dessus-Babus S."/>
            <person name="Altorfer M."/>
            <person name="Burckhardt D."/>
            <person name="Oertli M."/>
            <person name="Naumann U."/>
            <person name="Petersen F."/>
            <person name="Wong J."/>
        </authorList>
    </citation>
    <scope>NUCLEOTIDE SEQUENCE</scope>
    <source>
        <strain evidence="4">GSM-AAB239-AS_SAM_17_03QT</strain>
        <tissue evidence="4">Leaf</tissue>
    </source>
</reference>
<reference evidence="4" key="1">
    <citation type="journal article" date="2023" name="GigaByte">
        <title>Genome assembly of the bearded iris, Iris pallida Lam.</title>
        <authorList>
            <person name="Bruccoleri R.E."/>
            <person name="Oakeley E.J."/>
            <person name="Faust A.M.E."/>
            <person name="Altorfer M."/>
            <person name="Dessus-Babus S."/>
            <person name="Burckhardt D."/>
            <person name="Oertli M."/>
            <person name="Naumann U."/>
            <person name="Petersen F."/>
            <person name="Wong J."/>
        </authorList>
    </citation>
    <scope>NUCLEOTIDE SEQUENCE</scope>
    <source>
        <strain evidence="4">GSM-AAB239-AS_SAM_17_03QT</strain>
    </source>
</reference>
<dbReference type="Gene3D" id="2.120.10.30">
    <property type="entry name" value="TolB, C-terminal domain"/>
    <property type="match status" value="1"/>
</dbReference>
<dbReference type="SUPFAM" id="SSF63825">
    <property type="entry name" value="YWTD domain"/>
    <property type="match status" value="1"/>
</dbReference>
<dbReference type="Proteomes" id="UP001140949">
    <property type="component" value="Unassembled WGS sequence"/>
</dbReference>
<keyword evidence="5" id="KW-1185">Reference proteome</keyword>
<dbReference type="EMBL" id="JANAVB010035620">
    <property type="protein sequence ID" value="KAJ6804999.1"/>
    <property type="molecule type" value="Genomic_DNA"/>
</dbReference>
<comment type="caution">
    <text evidence="4">The sequence shown here is derived from an EMBL/GenBank/DDBJ whole genome shotgun (WGS) entry which is preliminary data.</text>
</comment>
<evidence type="ECO:0008006" key="6">
    <source>
        <dbReference type="Google" id="ProtNLM"/>
    </source>
</evidence>
<feature type="signal peptide" evidence="3">
    <location>
        <begin position="1"/>
        <end position="24"/>
    </location>
</feature>
<name>A0AAX6EM48_IRIPA</name>
<dbReference type="Pfam" id="PF01436">
    <property type="entry name" value="NHL"/>
    <property type="match status" value="1"/>
</dbReference>
<feature type="compositionally biased region" description="Basic and acidic residues" evidence="2">
    <location>
        <begin position="453"/>
        <end position="471"/>
    </location>
</feature>
<feature type="chain" id="PRO_5043421884" description="NHL repeat-containing protein" evidence="3">
    <location>
        <begin position="25"/>
        <end position="484"/>
    </location>
</feature>